<dbReference type="Pfam" id="PF00158">
    <property type="entry name" value="Sigma54_activat"/>
    <property type="match status" value="1"/>
</dbReference>
<organism evidence="6 7">
    <name type="scientific">Candidatus Ozemobacter sibiricus</name>
    <dbReference type="NCBI Taxonomy" id="2268124"/>
    <lineage>
        <taxon>Bacteria</taxon>
        <taxon>Candidatus Ozemobacteria</taxon>
        <taxon>Candidatus Ozemobacterales</taxon>
        <taxon>Candidatus Ozemobacteraceae</taxon>
        <taxon>Candidatus Ozemobacter</taxon>
    </lineage>
</organism>
<dbReference type="SUPFAM" id="SSF46689">
    <property type="entry name" value="Homeodomain-like"/>
    <property type="match status" value="1"/>
</dbReference>
<evidence type="ECO:0000259" key="5">
    <source>
        <dbReference type="PROSITE" id="PS50045"/>
    </source>
</evidence>
<dbReference type="Pfam" id="PF02954">
    <property type="entry name" value="HTH_8"/>
    <property type="match status" value="1"/>
</dbReference>
<dbReference type="SMART" id="SM00382">
    <property type="entry name" value="AAA"/>
    <property type="match status" value="1"/>
</dbReference>
<dbReference type="GO" id="GO:0043565">
    <property type="term" value="F:sequence-specific DNA binding"/>
    <property type="evidence" value="ECO:0007669"/>
    <property type="project" value="InterPro"/>
</dbReference>
<dbReference type="PROSITE" id="PS50045">
    <property type="entry name" value="SIGMA54_INTERACT_4"/>
    <property type="match status" value="1"/>
</dbReference>
<keyword evidence="4" id="KW-0804">Transcription</keyword>
<dbReference type="PROSITE" id="PS00675">
    <property type="entry name" value="SIGMA54_INTERACT_1"/>
    <property type="match status" value="1"/>
</dbReference>
<keyword evidence="3" id="KW-0805">Transcription regulation</keyword>
<evidence type="ECO:0000256" key="3">
    <source>
        <dbReference type="ARBA" id="ARBA00023015"/>
    </source>
</evidence>
<dbReference type="GO" id="GO:0006355">
    <property type="term" value="P:regulation of DNA-templated transcription"/>
    <property type="evidence" value="ECO:0007669"/>
    <property type="project" value="InterPro"/>
</dbReference>
<evidence type="ECO:0000256" key="2">
    <source>
        <dbReference type="ARBA" id="ARBA00022840"/>
    </source>
</evidence>
<dbReference type="PRINTS" id="PR01590">
    <property type="entry name" value="HTHFIS"/>
</dbReference>
<dbReference type="InterPro" id="IPR002197">
    <property type="entry name" value="HTH_Fis"/>
</dbReference>
<keyword evidence="2" id="KW-0067">ATP-binding</keyword>
<feature type="domain" description="Sigma-54 factor interaction" evidence="5">
    <location>
        <begin position="172"/>
        <end position="401"/>
    </location>
</feature>
<dbReference type="AlphaFoldDB" id="A0A367ZTW9"/>
<dbReference type="InterPro" id="IPR058031">
    <property type="entry name" value="AAA_lid_NorR"/>
</dbReference>
<dbReference type="GO" id="GO:0005524">
    <property type="term" value="F:ATP binding"/>
    <property type="evidence" value="ECO:0007669"/>
    <property type="project" value="UniProtKB-KW"/>
</dbReference>
<dbReference type="PANTHER" id="PTHR32071">
    <property type="entry name" value="TRANSCRIPTIONAL REGULATORY PROTEIN"/>
    <property type="match status" value="1"/>
</dbReference>
<evidence type="ECO:0000256" key="4">
    <source>
        <dbReference type="ARBA" id="ARBA00023163"/>
    </source>
</evidence>
<dbReference type="FunFam" id="3.40.50.300:FF:000006">
    <property type="entry name" value="DNA-binding transcriptional regulator NtrC"/>
    <property type="match status" value="1"/>
</dbReference>
<keyword evidence="1" id="KW-0547">Nucleotide-binding</keyword>
<dbReference type="Gene3D" id="3.40.50.300">
    <property type="entry name" value="P-loop containing nucleotide triphosphate hydrolases"/>
    <property type="match status" value="1"/>
</dbReference>
<dbReference type="InterPro" id="IPR009057">
    <property type="entry name" value="Homeodomain-like_sf"/>
</dbReference>
<proteinExistence type="predicted"/>
<name>A0A367ZTW9_9BACT</name>
<accession>A0A367ZTW9</accession>
<dbReference type="InterPro" id="IPR027417">
    <property type="entry name" value="P-loop_NTPase"/>
</dbReference>
<evidence type="ECO:0000256" key="1">
    <source>
        <dbReference type="ARBA" id="ARBA00022741"/>
    </source>
</evidence>
<dbReference type="InterPro" id="IPR002078">
    <property type="entry name" value="Sigma_54_int"/>
</dbReference>
<dbReference type="InterPro" id="IPR003593">
    <property type="entry name" value="AAA+_ATPase"/>
</dbReference>
<dbReference type="PROSITE" id="PS00688">
    <property type="entry name" value="SIGMA54_INTERACT_3"/>
    <property type="match status" value="1"/>
</dbReference>
<dbReference type="Proteomes" id="UP000252355">
    <property type="component" value="Unassembled WGS sequence"/>
</dbReference>
<dbReference type="Gene3D" id="1.10.10.60">
    <property type="entry name" value="Homeodomain-like"/>
    <property type="match status" value="1"/>
</dbReference>
<sequence length="481" mass="54181">MEDLKRLKDIATQFFSEISPREVTDLDRLFEQWKSGVHKKQEVNFGLALPPAMREQVLRDIGFGEPEAEAAQGKYLGYLNLLERMMEMDLDKLLEMSPDELSAFIWKEGKRLGLRDAEIRDLGTILPPWIQKISTKAIFEFSPINVFEVTRGPQPRRGPGSGPAAGARFQGIIGQSEKMQSMFSCIEKISASNLSVLIQGESGTGKELVAHAIHANSPRAQQNFIPVNCGALPDSIIESELFGHEKGAFTGAVGQKIGFFEIANHGTIFLDEISETSLNFQVKLLRVLQERQIRRVGGVKAIDIDIRVIAATNRDLPALVREGTFRHDLYYRINEMAITLPPLRERQGDLPLLIDHFLEKFARENRKPVPTLDPQTRRLLFGYSWPGNIRELENVLKRAVVLADHVILPSHLPPHFLERRPVTAAIPGSGSLEQQLMAAEREIILRALENNQHNVSVTARMLEISRRTLQRKMKELGITKA</sequence>
<dbReference type="SUPFAM" id="SSF52540">
    <property type="entry name" value="P-loop containing nucleoside triphosphate hydrolases"/>
    <property type="match status" value="1"/>
</dbReference>
<dbReference type="Gene3D" id="1.10.8.60">
    <property type="match status" value="1"/>
</dbReference>
<gene>
    <name evidence="6" type="ORF">OZSIB_0728</name>
</gene>
<reference evidence="6 7" key="1">
    <citation type="submission" date="2018-05" db="EMBL/GenBank/DDBJ databases">
        <title>A metagenomic window into the 2 km-deep terrestrial subsurface aquifer revealed taxonomically and functionally diverse microbial community comprising novel uncultured bacterial lineages.</title>
        <authorList>
            <person name="Kadnikov V.V."/>
            <person name="Mardanov A.V."/>
            <person name="Beletsky A.V."/>
            <person name="Banks D."/>
            <person name="Pimenov N.V."/>
            <person name="Frank Y.A."/>
            <person name="Karnachuk O.V."/>
            <person name="Ravin N.V."/>
        </authorList>
    </citation>
    <scope>NUCLEOTIDE SEQUENCE [LARGE SCALE GENOMIC DNA]</scope>
    <source>
        <strain evidence="6">BY5</strain>
    </source>
</reference>
<dbReference type="InterPro" id="IPR025944">
    <property type="entry name" value="Sigma_54_int_dom_CS"/>
</dbReference>
<dbReference type="PANTHER" id="PTHR32071:SF113">
    <property type="entry name" value="ALGINATE BIOSYNTHESIS TRANSCRIPTIONAL REGULATORY PROTEIN ALGB"/>
    <property type="match status" value="1"/>
</dbReference>
<dbReference type="Pfam" id="PF25601">
    <property type="entry name" value="AAA_lid_14"/>
    <property type="match status" value="1"/>
</dbReference>
<dbReference type="CDD" id="cd00009">
    <property type="entry name" value="AAA"/>
    <property type="match status" value="1"/>
</dbReference>
<evidence type="ECO:0000313" key="7">
    <source>
        <dbReference type="Proteomes" id="UP000252355"/>
    </source>
</evidence>
<evidence type="ECO:0000313" key="6">
    <source>
        <dbReference type="EMBL" id="RCK81594.1"/>
    </source>
</evidence>
<dbReference type="EMBL" id="QOQW01000001">
    <property type="protein sequence ID" value="RCK81594.1"/>
    <property type="molecule type" value="Genomic_DNA"/>
</dbReference>
<protein>
    <submittedName>
        <fullName evidence="6">Response regulator of zinc sigma-54-dependent two-component system</fullName>
    </submittedName>
</protein>
<dbReference type="InterPro" id="IPR025662">
    <property type="entry name" value="Sigma_54_int_dom_ATP-bd_1"/>
</dbReference>
<comment type="caution">
    <text evidence="6">The sequence shown here is derived from an EMBL/GenBank/DDBJ whole genome shotgun (WGS) entry which is preliminary data.</text>
</comment>